<accession>A0A7U2HXB5</accession>
<dbReference type="EMBL" id="CP069023">
    <property type="protein sequence ID" value="QRC91572.1"/>
    <property type="molecule type" value="Genomic_DNA"/>
</dbReference>
<feature type="compositionally biased region" description="Basic and acidic residues" evidence="1">
    <location>
        <begin position="522"/>
        <end position="532"/>
    </location>
</feature>
<feature type="compositionally biased region" description="Acidic residues" evidence="1">
    <location>
        <begin position="909"/>
        <end position="924"/>
    </location>
</feature>
<feature type="region of interest" description="Disordered" evidence="1">
    <location>
        <begin position="814"/>
        <end position="924"/>
    </location>
</feature>
<dbReference type="OMA" id="HTVERCA"/>
<proteinExistence type="predicted"/>
<feature type="region of interest" description="Disordered" evidence="1">
    <location>
        <begin position="448"/>
        <end position="548"/>
    </location>
</feature>
<evidence type="ECO:0000313" key="2">
    <source>
        <dbReference type="EMBL" id="QRC91572.1"/>
    </source>
</evidence>
<dbReference type="VEuPathDB" id="FungiDB:JI435_427060"/>
<sequence>MSAPKRKYVDDLSPSYKRAIVGSSQVGRDVQAGPVDPRRDTTEYMRSLSRYLPGFNSGVAPPVPVLEPPAEVRLDPPPPLTSSVLTFEKLDRPKHQYIPRDTNRVRRPNLLLPEAQQYPQVDQRFALYHVVPPESYQKHTVERCAGGKPYKPHAVIIGVKEPVGTPTDASFEAMFGVKQAASPQIPFEQPVVQHTEPYSVQAAHLPHHHTPTIGYNDASSREYARVVGQTSYGQVYNGGRQAAFATAQSKDFEVASEYLESARREIGDRKPHVPQIPAIPKAYHFDFHSDIPAFKPSEIWSLRHLRPNDRSKIYLGFVFYYKTMIVTPPKSPKWWQAWSVLKDKTAMLRIAELKLYTLFSPRQGENQKSRAKREAEWVQLVGDQDCAWSIDPATQQLRRVKDSTTIDLTVDSETAVQGPTPTWKAAEDFLAIVERRAEDLAPVQETAREIVNDAPKPVIEVSDPVPEPARQSKKRPAESDIEIDPGQVRPPAKTARGPDNDSPSPEGAESPKLPPLPAFKTTVRDTLEEQKKNGFSGTAPRYRADEKELGGGRTSKYAWLAHYQTERVADQAKLPRKPELWGYTDEKNAALPYYKRQYSGDSVGLPDHPSENIEDYATDSLGRYQCFHTEGKCAMKDGKCGHKCCTEGNDLKGLKSSIAKGRDTYRKAVVLNVCRKLLDDRHIFWGKLNAEQEKIAVREKAGGRVYKKRNPKAQAPAPAPSRQAAIPAKPAVVPQVKINPKAQALTLSQQAAVPAQTVVIPKAKKTPEEEFVDLIAYRREDYARTRHYPDFEYFDKWWNAARLKKFKLPATAEEQAMWQKPGPHRLRDAPSEAQQKRLDAAARQKQEAEVEIARKKKEAEANIEREKQQTAQAKMKKKSQEAVAAEAEIQRHKRRAEISNSNTSHIEPVDEGWLDADLDDLFED</sequence>
<gene>
    <name evidence="2" type="ORF">JI435_427060</name>
</gene>
<evidence type="ECO:0000256" key="1">
    <source>
        <dbReference type="SAM" id="MobiDB-lite"/>
    </source>
</evidence>
<protein>
    <submittedName>
        <fullName evidence="2">Uncharacterized protein</fullName>
    </submittedName>
</protein>
<feature type="compositionally biased region" description="Basic and acidic residues" evidence="1">
    <location>
        <begin position="825"/>
        <end position="868"/>
    </location>
</feature>
<dbReference type="AlphaFoldDB" id="A0A7U2HXB5"/>
<dbReference type="Proteomes" id="UP000663193">
    <property type="component" value="Chromosome 1"/>
</dbReference>
<reference evidence="3" key="1">
    <citation type="journal article" date="2021" name="BMC Genomics">
        <title>Chromosome-level genome assembly and manually-curated proteome of model necrotroph Parastagonospora nodorum Sn15 reveals a genome-wide trove of candidate effector homologs, and redundancy of virulence-related functions within an accessory chromosome.</title>
        <authorList>
            <person name="Bertazzoni S."/>
            <person name="Jones D.A.B."/>
            <person name="Phan H.T."/>
            <person name="Tan K.-C."/>
            <person name="Hane J.K."/>
        </authorList>
    </citation>
    <scope>NUCLEOTIDE SEQUENCE [LARGE SCALE GENOMIC DNA]</scope>
    <source>
        <strain evidence="3">SN15 / ATCC MYA-4574 / FGSC 10173)</strain>
    </source>
</reference>
<evidence type="ECO:0000313" key="3">
    <source>
        <dbReference type="Proteomes" id="UP000663193"/>
    </source>
</evidence>
<name>A0A7U2HXB5_PHANO</name>
<keyword evidence="3" id="KW-1185">Reference proteome</keyword>
<organism evidence="2 3">
    <name type="scientific">Phaeosphaeria nodorum (strain SN15 / ATCC MYA-4574 / FGSC 10173)</name>
    <name type="common">Glume blotch fungus</name>
    <name type="synonym">Parastagonospora nodorum</name>
    <dbReference type="NCBI Taxonomy" id="321614"/>
    <lineage>
        <taxon>Eukaryota</taxon>
        <taxon>Fungi</taxon>
        <taxon>Dikarya</taxon>
        <taxon>Ascomycota</taxon>
        <taxon>Pezizomycotina</taxon>
        <taxon>Dothideomycetes</taxon>
        <taxon>Pleosporomycetidae</taxon>
        <taxon>Pleosporales</taxon>
        <taxon>Pleosporineae</taxon>
        <taxon>Phaeosphaeriaceae</taxon>
        <taxon>Parastagonospora</taxon>
    </lineage>
</organism>